<accession>A0ACA9LKD3</accession>
<evidence type="ECO:0000313" key="1">
    <source>
        <dbReference type="EMBL" id="CAG8535770.1"/>
    </source>
</evidence>
<proteinExistence type="predicted"/>
<dbReference type="Proteomes" id="UP000789860">
    <property type="component" value="Unassembled WGS sequence"/>
</dbReference>
<organism evidence="1 2">
    <name type="scientific">Scutellospora calospora</name>
    <dbReference type="NCBI Taxonomy" id="85575"/>
    <lineage>
        <taxon>Eukaryota</taxon>
        <taxon>Fungi</taxon>
        <taxon>Fungi incertae sedis</taxon>
        <taxon>Mucoromycota</taxon>
        <taxon>Glomeromycotina</taxon>
        <taxon>Glomeromycetes</taxon>
        <taxon>Diversisporales</taxon>
        <taxon>Gigasporaceae</taxon>
        <taxon>Scutellospora</taxon>
    </lineage>
</organism>
<reference evidence="1" key="1">
    <citation type="submission" date="2021-06" db="EMBL/GenBank/DDBJ databases">
        <authorList>
            <person name="Kallberg Y."/>
            <person name="Tangrot J."/>
            <person name="Rosling A."/>
        </authorList>
    </citation>
    <scope>NUCLEOTIDE SEQUENCE</scope>
    <source>
        <strain evidence="1">AU212A</strain>
    </source>
</reference>
<comment type="caution">
    <text evidence="1">The sequence shown here is derived from an EMBL/GenBank/DDBJ whole genome shotgun (WGS) entry which is preliminary data.</text>
</comment>
<feature type="non-terminal residue" evidence="1">
    <location>
        <position position="1"/>
    </location>
</feature>
<protein>
    <submittedName>
        <fullName evidence="1">7173_t:CDS:1</fullName>
    </submittedName>
</protein>
<name>A0ACA9LKD3_9GLOM</name>
<dbReference type="EMBL" id="CAJVPM010006513">
    <property type="protein sequence ID" value="CAG8535770.1"/>
    <property type="molecule type" value="Genomic_DNA"/>
</dbReference>
<evidence type="ECO:0000313" key="2">
    <source>
        <dbReference type="Proteomes" id="UP000789860"/>
    </source>
</evidence>
<gene>
    <name evidence="1" type="ORF">SCALOS_LOCUS4637</name>
</gene>
<sequence length="98" mass="11440">MECCANSSFSVFFTGTDFTEISDINDQELKTWAQSYGKNVGDDDKRIFILGQFNQFNQVNEEMVIKENIKGRFCYYVDLPDLIDVTARINKKFMIMVR</sequence>
<keyword evidence="2" id="KW-1185">Reference proteome</keyword>